<dbReference type="InterPro" id="IPR010093">
    <property type="entry name" value="SinI_DNA-bd"/>
</dbReference>
<name>A0A382IHT0_9ZZZZ</name>
<dbReference type="NCBIfam" id="TIGR01764">
    <property type="entry name" value="excise"/>
    <property type="match status" value="1"/>
</dbReference>
<accession>A0A382IHT0</accession>
<dbReference type="Pfam" id="PF12728">
    <property type="entry name" value="HTH_17"/>
    <property type="match status" value="1"/>
</dbReference>
<dbReference type="GO" id="GO:0003677">
    <property type="term" value="F:DNA binding"/>
    <property type="evidence" value="ECO:0007669"/>
    <property type="project" value="InterPro"/>
</dbReference>
<proteinExistence type="predicted"/>
<protein>
    <recommendedName>
        <fullName evidence="1">Helix-turn-helix domain-containing protein</fullName>
    </recommendedName>
</protein>
<reference evidence="2" key="1">
    <citation type="submission" date="2018-05" db="EMBL/GenBank/DDBJ databases">
        <authorList>
            <person name="Lanie J.A."/>
            <person name="Ng W.-L."/>
            <person name="Kazmierczak K.M."/>
            <person name="Andrzejewski T.M."/>
            <person name="Davidsen T.M."/>
            <person name="Wayne K.J."/>
            <person name="Tettelin H."/>
            <person name="Glass J.I."/>
            <person name="Rusch D."/>
            <person name="Podicherti R."/>
            <person name="Tsui H.-C.T."/>
            <person name="Winkler M.E."/>
        </authorList>
    </citation>
    <scope>NUCLEOTIDE SEQUENCE</scope>
</reference>
<feature type="domain" description="Helix-turn-helix" evidence="1">
    <location>
        <begin position="9"/>
        <end position="57"/>
    </location>
</feature>
<dbReference type="InterPro" id="IPR041657">
    <property type="entry name" value="HTH_17"/>
</dbReference>
<gene>
    <name evidence="2" type="ORF">METZ01_LOCUS251065</name>
</gene>
<organism evidence="2">
    <name type="scientific">marine metagenome</name>
    <dbReference type="NCBI Taxonomy" id="408172"/>
    <lineage>
        <taxon>unclassified sequences</taxon>
        <taxon>metagenomes</taxon>
        <taxon>ecological metagenomes</taxon>
    </lineage>
</organism>
<dbReference type="SUPFAM" id="SSF46955">
    <property type="entry name" value="Putative DNA-binding domain"/>
    <property type="match status" value="1"/>
</dbReference>
<sequence>MKGKNMEKLYTAEEVRVALKMKMPTIRSWIHQQRLPVVRAGRSVRIRESVLIKIIEEGLDAVKVENNTGSIN</sequence>
<dbReference type="InterPro" id="IPR009061">
    <property type="entry name" value="DNA-bd_dom_put_sf"/>
</dbReference>
<evidence type="ECO:0000313" key="2">
    <source>
        <dbReference type="EMBL" id="SVB98211.1"/>
    </source>
</evidence>
<dbReference type="EMBL" id="UINC01066980">
    <property type="protein sequence ID" value="SVB98211.1"/>
    <property type="molecule type" value="Genomic_DNA"/>
</dbReference>
<evidence type="ECO:0000259" key="1">
    <source>
        <dbReference type="Pfam" id="PF12728"/>
    </source>
</evidence>
<dbReference type="AlphaFoldDB" id="A0A382IHT0"/>